<organism evidence="3 4">
    <name type="scientific">Alkalicoccobacillus plakortidis</name>
    <dbReference type="NCBI Taxonomy" id="444060"/>
    <lineage>
        <taxon>Bacteria</taxon>
        <taxon>Bacillati</taxon>
        <taxon>Bacillota</taxon>
        <taxon>Bacilli</taxon>
        <taxon>Bacillales</taxon>
        <taxon>Bacillaceae</taxon>
        <taxon>Alkalicoccobacillus</taxon>
    </lineage>
</organism>
<dbReference type="EMBL" id="JAMQJY010000001">
    <property type="protein sequence ID" value="MCM2675002.1"/>
    <property type="molecule type" value="Genomic_DNA"/>
</dbReference>
<dbReference type="InterPro" id="IPR025711">
    <property type="entry name" value="PepSY"/>
</dbReference>
<evidence type="ECO:0000313" key="4">
    <source>
        <dbReference type="Proteomes" id="UP001203665"/>
    </source>
</evidence>
<dbReference type="Pfam" id="PF03413">
    <property type="entry name" value="PepSY"/>
    <property type="match status" value="1"/>
</dbReference>
<keyword evidence="1" id="KW-0812">Transmembrane</keyword>
<dbReference type="Gene3D" id="3.10.450.40">
    <property type="match status" value="2"/>
</dbReference>
<proteinExistence type="predicted"/>
<dbReference type="Proteomes" id="UP001203665">
    <property type="component" value="Unassembled WGS sequence"/>
</dbReference>
<evidence type="ECO:0000313" key="3">
    <source>
        <dbReference type="EMBL" id="MCM2675002.1"/>
    </source>
</evidence>
<feature type="transmembrane region" description="Helical" evidence="1">
    <location>
        <begin position="6"/>
        <end position="26"/>
    </location>
</feature>
<reference evidence="3" key="1">
    <citation type="submission" date="2022-06" db="EMBL/GenBank/DDBJ databases">
        <title>Alkalicoccobacillus porphyridii sp. nov., isolated from a marine red alga, Porphyridium purpureum and reclassification of Shouchella plakortidis and Shouchella gibsonii as Alkalicoccobacillus plakortidis comb. nov. and Alkalicoccobacillus gibsonii comb. nov.</title>
        <authorList>
            <person name="Kim K.H."/>
            <person name="Lee J.K."/>
            <person name="Han D.M."/>
            <person name="Baek J.H."/>
            <person name="Jeon C.O."/>
        </authorList>
    </citation>
    <scope>NUCLEOTIDE SEQUENCE</scope>
    <source>
        <strain evidence="3">DSM 19153</strain>
    </source>
</reference>
<protein>
    <submittedName>
        <fullName evidence="3">PepSY domain-containing protein</fullName>
    </submittedName>
</protein>
<keyword evidence="4" id="KW-1185">Reference proteome</keyword>
<dbReference type="RefSeq" id="WP_251605180.1">
    <property type="nucleotide sequence ID" value="NZ_JAMQJY010000001.1"/>
</dbReference>
<keyword evidence="1" id="KW-1133">Transmembrane helix</keyword>
<gene>
    <name evidence="3" type="ORF">NDM98_05480</name>
</gene>
<feature type="domain" description="PepSY" evidence="2">
    <location>
        <begin position="170"/>
        <end position="226"/>
    </location>
</feature>
<accession>A0ABT0XGJ3</accession>
<keyword evidence="1" id="KW-0472">Membrane</keyword>
<evidence type="ECO:0000259" key="2">
    <source>
        <dbReference type="Pfam" id="PF03413"/>
    </source>
</evidence>
<name>A0ABT0XGJ3_9BACI</name>
<comment type="caution">
    <text evidence="3">The sequence shown here is derived from an EMBL/GenBank/DDBJ whole genome shotgun (WGS) entry which is preliminary data.</text>
</comment>
<sequence>MAKSPIRITFFIIALLIVGIGLFFFFRSEDPSLTLNETIELIEAQYGSAPTEITLKDGTYYAVIKREDGLYEIEISEETGTILSLVPVEDNSTEATDFLSAGEARERVLQLVPTDAVIKDLELKEDVTPPIWAAEVENTEGDGEIDIHAKTGEELRNTLQTENGQQSNYITEQEAIDIALREINGVVDDVDLEDADGRMVYEVEIEDQETDEDVTVIIDAVTGQIIQFEY</sequence>
<evidence type="ECO:0000256" key="1">
    <source>
        <dbReference type="SAM" id="Phobius"/>
    </source>
</evidence>